<evidence type="ECO:0000256" key="19">
    <source>
        <dbReference type="ARBA" id="ARBA00022801"/>
    </source>
</evidence>
<evidence type="ECO:0000256" key="23">
    <source>
        <dbReference type="ARBA" id="ARBA00022844"/>
    </source>
</evidence>
<comment type="function">
    <text evidence="27">Has helicase activity. It may be involved in replication.</text>
</comment>
<dbReference type="GO" id="GO:0019029">
    <property type="term" value="C:helical viral capsid"/>
    <property type="evidence" value="ECO:0007669"/>
    <property type="project" value="UniProtKB-KW"/>
</dbReference>
<dbReference type="GO" id="GO:0039694">
    <property type="term" value="P:viral RNA genome replication"/>
    <property type="evidence" value="ECO:0007669"/>
    <property type="project" value="InterPro"/>
</dbReference>
<dbReference type="InterPro" id="IPR043502">
    <property type="entry name" value="DNA/RNA_pol_sf"/>
</dbReference>
<dbReference type="InterPro" id="IPR007094">
    <property type="entry name" value="RNA-dir_pol_PSvirus"/>
</dbReference>
<keyword evidence="7" id="KW-0696">RNA-directed RNA polymerase</keyword>
<dbReference type="SUPFAM" id="SSF56672">
    <property type="entry name" value="DNA/RNA polymerases"/>
    <property type="match status" value="1"/>
</dbReference>
<dbReference type="InterPro" id="IPR043504">
    <property type="entry name" value="Peptidase_S1_PA_chymotrypsin"/>
</dbReference>
<dbReference type="GO" id="GO:0044161">
    <property type="term" value="C:host cell cytoplasmic vesicle"/>
    <property type="evidence" value="ECO:0007669"/>
    <property type="project" value="UniProtKB-SubCell"/>
</dbReference>
<evidence type="ECO:0000256" key="32">
    <source>
        <dbReference type="SAM" id="Phobius"/>
    </source>
</evidence>
<evidence type="ECO:0000256" key="6">
    <source>
        <dbReference type="ARBA" id="ARBA00022463"/>
    </source>
</evidence>
<dbReference type="InterPro" id="IPR042308">
    <property type="entry name" value="HC_PRO_CPD_sf"/>
</dbReference>
<keyword evidence="16" id="KW-0808">Transferase</keyword>
<feature type="domain" description="RdRp catalytic" evidence="33">
    <location>
        <begin position="2441"/>
        <end position="2560"/>
    </location>
</feature>
<evidence type="ECO:0000256" key="13">
    <source>
        <dbReference type="ARBA" id="ARBA00022581"/>
    </source>
</evidence>
<dbReference type="PROSITE" id="PS51194">
    <property type="entry name" value="HELICASE_CTER"/>
    <property type="match status" value="1"/>
</dbReference>
<dbReference type="GO" id="GO:0003723">
    <property type="term" value="F:RNA binding"/>
    <property type="evidence" value="ECO:0007669"/>
    <property type="project" value="InterPro"/>
</dbReference>
<feature type="region of interest" description="Disordered" evidence="31">
    <location>
        <begin position="2982"/>
        <end position="3011"/>
    </location>
</feature>
<feature type="domain" description="Helicase C-terminal" evidence="35">
    <location>
        <begin position="1310"/>
        <end position="1497"/>
    </location>
</feature>
<evidence type="ECO:0000256" key="3">
    <source>
        <dbReference type="ARBA" id="ARBA00004328"/>
    </source>
</evidence>
<dbReference type="Gene3D" id="3.30.70.270">
    <property type="match status" value="1"/>
</dbReference>
<dbReference type="InterPro" id="IPR009003">
    <property type="entry name" value="Peptidase_S1_PA"/>
</dbReference>
<dbReference type="PROSITE" id="PS51192">
    <property type="entry name" value="HELICASE_ATP_BIND_1"/>
    <property type="match status" value="1"/>
</dbReference>
<comment type="function">
    <text evidence="29">Mediates the cap-independent, EIF4E-dependent translation of viral genomic RNAs. Binds to the cap-binding site of host EIF4E and thus interferes with the host EIF4E-dependent mRNA export and translation. VPg-RNA directly binds EIF4E and is a template for transcription. Also forms trimeric complexes with EIF4E-EIF4G, which are templates for translation.</text>
</comment>
<evidence type="ECO:0000256" key="20">
    <source>
        <dbReference type="ARBA" id="ARBA00022806"/>
    </source>
</evidence>
<reference evidence="39" key="1">
    <citation type="submission" date="2020-10" db="EMBL/GenBank/DDBJ databases">
        <authorList>
            <person name="Knierim D."/>
            <person name="Margaria P."/>
            <person name="Menzel W."/>
            <person name="Winter S."/>
        </authorList>
    </citation>
    <scope>NUCLEOTIDE SEQUENCE</scope>
    <source>
        <strain evidence="39">DSMZ PV-1015</strain>
    </source>
</reference>
<dbReference type="Pfam" id="PF00863">
    <property type="entry name" value="Peptidase_C4"/>
    <property type="match status" value="1"/>
</dbReference>
<dbReference type="CDD" id="cd23175">
    <property type="entry name" value="ps-ssRNAv_Potyviridae_RdRp"/>
    <property type="match status" value="1"/>
</dbReference>
<keyword evidence="14" id="KW-1090">Inhibition of host innate immune response by virus</keyword>
<evidence type="ECO:0000256" key="26">
    <source>
        <dbReference type="ARBA" id="ARBA00029405"/>
    </source>
</evidence>
<evidence type="ECO:0000256" key="10">
    <source>
        <dbReference type="ARBA" id="ARBA00022520"/>
    </source>
</evidence>
<evidence type="ECO:0000256" key="14">
    <source>
        <dbReference type="ARBA" id="ARBA00022632"/>
    </source>
</evidence>
<evidence type="ECO:0000256" key="2">
    <source>
        <dbReference type="ARBA" id="ARBA00001848"/>
    </source>
</evidence>
<evidence type="ECO:0000259" key="36">
    <source>
        <dbReference type="PROSITE" id="PS51436"/>
    </source>
</evidence>
<dbReference type="GO" id="GO:0005198">
    <property type="term" value="F:structural molecule activity"/>
    <property type="evidence" value="ECO:0007669"/>
    <property type="project" value="InterPro"/>
</dbReference>
<evidence type="ECO:0000256" key="22">
    <source>
        <dbReference type="ARBA" id="ARBA00022840"/>
    </source>
</evidence>
<keyword evidence="12" id="KW-0167">Capsid protein</keyword>
<dbReference type="GO" id="GO:0003968">
    <property type="term" value="F:RNA-directed RNA polymerase activity"/>
    <property type="evidence" value="ECO:0007669"/>
    <property type="project" value="UniProtKB-KW"/>
</dbReference>
<dbReference type="InterPro" id="IPR031159">
    <property type="entry name" value="HC_PRO_CPD_dom"/>
</dbReference>
<keyword evidence="6" id="KW-0941">Suppressor of RNA silencing</keyword>
<dbReference type="GO" id="GO:0006351">
    <property type="term" value="P:DNA-templated transcription"/>
    <property type="evidence" value="ECO:0007669"/>
    <property type="project" value="InterPro"/>
</dbReference>
<evidence type="ECO:0000256" key="16">
    <source>
        <dbReference type="ARBA" id="ARBA00022679"/>
    </source>
</evidence>
<dbReference type="PANTHER" id="PTHR43519">
    <property type="entry name" value="ATP-DEPENDENT RNA HELICASE HRPB"/>
    <property type="match status" value="1"/>
</dbReference>
<dbReference type="SUPFAM" id="SSF50494">
    <property type="entry name" value="Trypsin-like serine proteases"/>
    <property type="match status" value="1"/>
</dbReference>
<evidence type="ECO:0000256" key="8">
    <source>
        <dbReference type="ARBA" id="ARBA00022488"/>
    </source>
</evidence>
<feature type="domain" description="Peptidase C6" evidence="37">
    <location>
        <begin position="596"/>
        <end position="717"/>
    </location>
</feature>
<keyword evidence="32" id="KW-0812">Transmembrane</keyword>
<evidence type="ECO:0000256" key="11">
    <source>
        <dbReference type="ARBA" id="ARBA00022553"/>
    </source>
</evidence>
<comment type="catalytic activity">
    <reaction evidence="2">
        <text>Hydrolyzes a Gly-|-Gly bond at its own C-terminus, commonly in the sequence -Tyr-Xaa-Val-Gly-|-Gly, in the processing of the potyviral polyprotein.</text>
        <dbReference type="EC" id="3.4.22.45"/>
    </reaction>
</comment>
<feature type="domain" description="Peptidase S30" evidence="38">
    <location>
        <begin position="167"/>
        <end position="327"/>
    </location>
</feature>
<keyword evidence="17" id="KW-0548">Nucleotidyltransferase</keyword>
<comment type="catalytic activity">
    <reaction evidence="1">
        <text>Hydrolyzes glutaminyl bonds, and activity is further restricted by preferences for the amino acids in P6 - P1' that vary with the species of potyvirus, e.g. Glu-Xaa-Xaa-Tyr-Xaa-Gln-|-(Ser or Gly) for the enzyme from tobacco etch virus. The natural substrate is the viral polyprotein, but other proteins and oligopeptides containing the appropriate consensus sequence are also cleaved.</text>
        <dbReference type="EC" id="3.4.22.44"/>
    </reaction>
</comment>
<dbReference type="GO" id="GO:0052170">
    <property type="term" value="P:symbiont-mediated suppression of host innate immune response"/>
    <property type="evidence" value="ECO:0007669"/>
    <property type="project" value="UniProtKB-KW"/>
</dbReference>
<dbReference type="SUPFAM" id="SSF52540">
    <property type="entry name" value="P-loop containing nucleoside triphosphate hydrolases"/>
    <property type="match status" value="1"/>
</dbReference>
<dbReference type="InterPro" id="IPR001456">
    <property type="entry name" value="HC-pro"/>
</dbReference>
<evidence type="ECO:0000256" key="1">
    <source>
        <dbReference type="ARBA" id="ARBA00000785"/>
    </source>
</evidence>
<sequence>MAFVQFGDFAPIDLSSKDKQLSGMESVHATAWEYVENRFIKAKGVAGWRNFMNQQGPNSMFVGKNGAFTEAAWRLKRAIQNGLLYDPRMDVFVCETCWEWATHVELLYEGEVKCKACQDRIFVVQENPEPPVEVTNITHNVSIGSSLIQTVCKNQEKEVIKENNVPNTKTGGIRNVRKVVIARRGNVVHCDVTELIKAVRDIAMDRGIPFENIEKGRAKFPVFRLKHTNIGSFQLGDRDVDPSDEMLLKHHNFHKCFIPSVKVDVTKLRAGTSGLVLHRKNIRKDQELMLELVDDYCVVQGRAVSTGIIINALIQRHDGFYDDVEFYARPDIAGDLIKESGYNLYASLEKNSLLRDADHDIELSPERENIKLWSTFCTTFLVRPNGHIGCKRCDNDLDSMSVAQFAKFLLENVQFVRQKKLFESAGLRKLESLAKEMLRLIGRTGDRALVNRGRNDKIIEHPARFLYLDSKSLVDGDFDMFQKFKNLAVLFPEFVERFSLEREYISTGHDIKKCFNGLFVQDDLLNKPIVAALQLEQSSQDCAVYDASGRICFGCSFVDNEPEVVVVKIPTKEQLRTGRAGIARQIVFPTFHKGSLWEFKEGFCYANQFAVLCGFVSENELDGFQMLVNKLVGMLGPWPKFRMYVQALRKVANEYPHVREAPSCIHLVAHQFQLIHCLGQFGTSASGWHQLEFSNVGEIVDWSCIAAEGKMLDYSIGGLVTDILSNPSWIWDKEAFSKCFYTNMENTLAMLSTPSTLWLLSVAVKRHEVVRYVLAKGENFVELWARVEYLGKYLHLFQDHEESIRAYAKLMRGFLDTFAELDGPDNDPIVIRWKELVRELDVYERHEAEWLKYESWDRVMMGKKEAIGIVSSELLYRDLITRQRHALFSRFGWQFQRCAGKFSNAGYLLDVHRVAKVERGYKECVNAVPGIVVDACVRVYSACWNTFVYCFYVPKILIKAVCYQSYAVACDGFVALFKSKIGQCLLMGFVTAMGTMMANWIIGLFRAFVRERRKLQSVEQKISDCEGDGTLVLETHSKEKETWLMRWLAIFSMFMYVIDVDWGNSLHSSVMKVKGLYALWQHDERVYIQHGSWADEVEEELKNNMLFSTFEVQAPDNLPMAVAKDMGFDVWFSHACSYGQTAIDPTTSGKLVSITASESQQMEVVDLIRLHEDRDYRVHGDVGTGKSTRFPLLLSQFGRVLLLMPTRTLAESCWNSIRQVASVDPSLAYRHRFHTGTAPVSIMTYGYALAYFMANPNELSRYSFAVCDEIHTFPSSVFPFFTWAFERYKNLKFLKTSATHVGSTHECRPRFEIEVIALPEIGMSKWADMQGSGTTSDAGTHGDTILVFVASYNDVDLISNKLIKKGIDVLKVDARNMRNDADVMSQVARLRGKIKYVVATNIIENGVTLDVDVVVDFGYKIVPMIDSNNRETRLVRQRISRGERVQRMGRVGRFKNGVFIRFGDAPLQEAKPNEVTATEAALKCYAEGIRVTPAHVCVEAIGEVTMQQAVTASKFELNQILIAHLAAPDGSLPRPVFELIKKMQLRAGTIKVSERYPAGTGSNWRTLDSYVKLSQEDQQFGSKKVPWFSSDLSLDFMKQLAVAVEQSLSVIKTSIKLEVVNPMVIAHKISTNEVNVHESRMLVGALLTQTKQKRETIQHAVANSCGNPLLELPMRWYKGKTKATLDRLERQEATLQVIHDSLGRVNAQSDYDQLVKFIEENPDCGAYLEAHSKQEFLEEKVLELNKKRVQPKILFPIVLGCVLAVSAGGYYLLRQRKKSELELHGKSKRIRLQRDKRSDAFHLHAPEDDFTEEYGVDYSWDVIEGRISKAEKTRRLKEKGREPNEMERTPNVFKLIYGFNPSQFDQIMLALPNGAASEIVAGKDFNLDDLFVSLQDTTQFLYKAKPSYLNLYFGNKGDDFVHKVKLTPHEPRRAIGNTMKPMGFPEQAGVFRQSEKPVRVTRPEEMKLEEHSGVNEADVFLASRLVRLNAPIGYVHGFMHGKFCVAPRHFVKFCQTGDEPCEVVTKAGVYTVPHVFKKSIINIDNLDLIVMKMPDDFMTFKIKKVLRKPVVEEEVYFLGLIRDSSGLKAKRSGLSRAYPFEGCGKGLWAYDFNSNHGDCGGIVVAVKDRKVVGFHNGICKEWGVYKNGVFVPVTQSLIDSVGTDVNGDQWKFDDRVVMWSQLKPPSNCFPVTKSISPIEVHSAPGNVKLFGGNLTCNGITSSTPYTSHVVKGERASFRRFLEKNPNSIFHKFINQYGPSVLSKEAFYKDFFKYDSEISAGHVDMECLKVAKGRVIKYLEDAGFVRGELGANWDLLELAKGLNKHASMGALYTGKKGTWMETITAGDFKEATIESFVSLVEGKVGLWSGSQKAEIRPIEKIEACKTRVFTGAPIDVLLGAKVLVDNFNHLFTETHLKGPWTVGINKFNCGWNALAQAFNHEWAFIDADGSRFDSSITPLMFHNVLEIREYFGDFCDDEVQALRSLYTQIIYTPIQTIEGFVCKKFRGNNSGQPSTVVDNTLILMLAVEYCRARSGVKMDFKFVANGDDLILNAPRDEVPVIKTKFSDWFKECGLTYDLSKENESIKDVDFLSHRFLYDDRLGIYLPKLDEERITAILQWERSDEVFKTRSAINAALVESFGYDELFEEVEAFGKFWAAEHGLENVILPRDEIEKLYTKPMTSFSSVWYDILVATPYIQRGGGLSFEEHSSSIADLERELEGLSARPELSQEQKDKRKAEIQTEIANLKGGGSGGQSVQSGDDQQLEVVPQTQEELALKIKPPKVGAKQQSFWVPPAQRRFINQNLVKKMASYTPSTQLVDSQLATTVQVQEWAKSVCSGYDVTEVVFWEDLFPMWLVHCIVNGTSEQQSQSTWRGVDLSGDEEIQVEYALDVMMRNAKPTLRSIMRNFFAQAKLVYHNSLDRGKPLSVKASVQAGYTDVTQGWLGIDFMPNSFPLTTSQKNIRNSIFVSNVHRRRQYTFALGAPGEESTNDERHEAQDVTRNRHNLRGAAIE</sequence>
<proteinExistence type="inferred from homology"/>
<evidence type="ECO:0000259" key="33">
    <source>
        <dbReference type="PROSITE" id="PS50507"/>
    </source>
</evidence>
<evidence type="ECO:0000259" key="38">
    <source>
        <dbReference type="PROSITE" id="PS51871"/>
    </source>
</evidence>
<dbReference type="Pfam" id="PF00271">
    <property type="entry name" value="Helicase_C"/>
    <property type="match status" value="1"/>
</dbReference>
<keyword evidence="25" id="KW-0899">Viral immunoevasion</keyword>
<keyword evidence="32" id="KW-0472">Membrane</keyword>
<comment type="function">
    <text evidence="26">Involved in aphid transmission, cell-to-cell and systemis movement, encapsidation of the viral RNA and in the regulation of viral RNA amplification.</text>
</comment>
<evidence type="ECO:0000256" key="31">
    <source>
        <dbReference type="SAM" id="MobiDB-lite"/>
    </source>
</evidence>
<dbReference type="GO" id="GO:0004386">
    <property type="term" value="F:helicase activity"/>
    <property type="evidence" value="ECO:0007669"/>
    <property type="project" value="UniProtKB-KW"/>
</dbReference>
<evidence type="ECO:0000259" key="35">
    <source>
        <dbReference type="PROSITE" id="PS51194"/>
    </source>
</evidence>
<keyword evidence="32" id="KW-1133">Transmembrane helix</keyword>
<evidence type="ECO:0000256" key="7">
    <source>
        <dbReference type="ARBA" id="ARBA00022484"/>
    </source>
</evidence>
<dbReference type="Gene3D" id="3.90.70.150">
    <property type="entry name" value="Helper component proteinase"/>
    <property type="match status" value="1"/>
</dbReference>
<evidence type="ECO:0000256" key="27">
    <source>
        <dbReference type="ARBA" id="ARBA00029422"/>
    </source>
</evidence>
<feature type="transmembrane region" description="Helical" evidence="32">
    <location>
        <begin position="985"/>
        <end position="1009"/>
    </location>
</feature>
<evidence type="ECO:0000313" key="39">
    <source>
        <dbReference type="EMBL" id="QWT83742.1"/>
    </source>
</evidence>
<dbReference type="PANTHER" id="PTHR43519:SF1">
    <property type="entry name" value="ATP-DEPENDENT RNA HELICASE HRPB"/>
    <property type="match status" value="1"/>
</dbReference>
<dbReference type="PROSITE" id="PS51744">
    <property type="entry name" value="HC_PRO_CPD"/>
    <property type="match status" value="1"/>
</dbReference>
<evidence type="ECO:0000256" key="4">
    <source>
        <dbReference type="ARBA" id="ARBA00006064"/>
    </source>
</evidence>
<evidence type="ECO:0000256" key="25">
    <source>
        <dbReference type="ARBA" id="ARBA00023280"/>
    </source>
</evidence>
<dbReference type="InterPro" id="IPR025910">
    <property type="entry name" value="P1_Ser_Pept_dom"/>
</dbReference>
<keyword evidence="23" id="KW-0946">Virion</keyword>
<keyword evidence="10" id="KW-0191">Covalent protein-RNA linkage</keyword>
<keyword evidence="19" id="KW-0378">Hydrolase</keyword>
<accession>A0A8F2FBV1</accession>
<keyword evidence="18" id="KW-0547">Nucleotide-binding</keyword>
<evidence type="ECO:0000256" key="9">
    <source>
        <dbReference type="ARBA" id="ARBA00022497"/>
    </source>
</evidence>
<keyword evidence="20" id="KW-0347">Helicase</keyword>
<dbReference type="InterPro" id="IPR027417">
    <property type="entry name" value="P-loop_NTPase"/>
</dbReference>
<evidence type="ECO:0000256" key="29">
    <source>
        <dbReference type="ARBA" id="ARBA00045403"/>
    </source>
</evidence>
<dbReference type="EMBL" id="MW080952">
    <property type="protein sequence ID" value="QWT83742.1"/>
    <property type="molecule type" value="Genomic_RNA"/>
</dbReference>
<feature type="domain" description="Peptidase C4" evidence="36">
    <location>
        <begin position="1964"/>
        <end position="2186"/>
    </location>
</feature>
<keyword evidence="9" id="KW-1139">Helical capsid protein</keyword>
<keyword evidence="24" id="KW-0693">Viral RNA replication</keyword>
<evidence type="ECO:0000256" key="18">
    <source>
        <dbReference type="ARBA" id="ARBA00022741"/>
    </source>
</evidence>
<evidence type="ECO:0000256" key="15">
    <source>
        <dbReference type="ARBA" id="ARBA00022670"/>
    </source>
</evidence>
<dbReference type="InterPro" id="IPR001650">
    <property type="entry name" value="Helicase_C-like"/>
</dbReference>
<dbReference type="GO" id="GO:0006508">
    <property type="term" value="P:proteolysis"/>
    <property type="evidence" value="ECO:0007669"/>
    <property type="project" value="UniProtKB-KW"/>
</dbReference>
<dbReference type="InterPro" id="IPR043128">
    <property type="entry name" value="Rev_trsase/Diguanyl_cyclase"/>
</dbReference>
<evidence type="ECO:0000256" key="12">
    <source>
        <dbReference type="ARBA" id="ARBA00022561"/>
    </source>
</evidence>
<evidence type="ECO:0000256" key="5">
    <source>
        <dbReference type="ARBA" id="ARBA00020107"/>
    </source>
</evidence>
<keyword evidence="8" id="KW-1036">Host cytoplasmic vesicle</keyword>
<dbReference type="InterPro" id="IPR014001">
    <property type="entry name" value="Helicase_ATP-bd"/>
</dbReference>
<dbReference type="PROSITE" id="PS51871">
    <property type="entry name" value="PV_P1_PRO"/>
    <property type="match status" value="1"/>
</dbReference>
<keyword evidence="22" id="KW-0067">ATP-binding</keyword>
<dbReference type="Gene3D" id="2.40.10.10">
    <property type="entry name" value="Trypsin-like serine proteases"/>
    <property type="match status" value="2"/>
</dbReference>
<dbReference type="SMART" id="SM00487">
    <property type="entry name" value="DEXDc"/>
    <property type="match status" value="1"/>
</dbReference>
<evidence type="ECO:0000256" key="24">
    <source>
        <dbReference type="ARBA" id="ARBA00022953"/>
    </source>
</evidence>
<dbReference type="PRINTS" id="PR00966">
    <property type="entry name" value="NIAPOTYPTASE"/>
</dbReference>
<feature type="active site" description="For helper component proteinase activity" evidence="30">
    <location>
        <position position="676"/>
    </location>
</feature>
<protein>
    <recommendedName>
        <fullName evidence="5">Genome polyprotein</fullName>
    </recommendedName>
</protein>
<name>A0A8F2FBV1_9POTY</name>
<evidence type="ECO:0000259" key="34">
    <source>
        <dbReference type="PROSITE" id="PS51192"/>
    </source>
</evidence>
<dbReference type="InterPro" id="IPR002540">
    <property type="entry name" value="Pept_S30_P1_potyvir"/>
</dbReference>
<dbReference type="Gene3D" id="3.40.50.300">
    <property type="entry name" value="P-loop containing nucleotide triphosphate hydrolases"/>
    <property type="match status" value="2"/>
</dbReference>
<evidence type="ECO:0000256" key="21">
    <source>
        <dbReference type="ARBA" id="ARBA00022807"/>
    </source>
</evidence>
<feature type="domain" description="Helicase ATP-binding" evidence="34">
    <location>
        <begin position="1167"/>
        <end position="1318"/>
    </location>
</feature>
<feature type="compositionally biased region" description="Basic and acidic residues" evidence="31">
    <location>
        <begin position="2989"/>
        <end position="3000"/>
    </location>
</feature>
<keyword evidence="13" id="KW-0945">Host-virus interaction</keyword>
<feature type="transmembrane region" description="Helical" evidence="32">
    <location>
        <begin position="1043"/>
        <end position="1062"/>
    </location>
</feature>
<dbReference type="GO" id="GO:0004197">
    <property type="term" value="F:cysteine-type endopeptidase activity"/>
    <property type="evidence" value="ECO:0007669"/>
    <property type="project" value="InterPro"/>
</dbReference>
<keyword evidence="21" id="KW-0788">Thiol protease</keyword>
<comment type="similarity">
    <text evidence="4">Belongs to the potyviridae genome polyprotein family.</text>
</comment>
<dbReference type="GO" id="GO:0005524">
    <property type="term" value="F:ATP binding"/>
    <property type="evidence" value="ECO:0007669"/>
    <property type="project" value="UniProtKB-KW"/>
</dbReference>
<dbReference type="Pfam" id="PF13611">
    <property type="entry name" value="Peptidase_S76"/>
    <property type="match status" value="1"/>
</dbReference>
<dbReference type="InterPro" id="IPR013648">
    <property type="entry name" value="PP_Potyviridae"/>
</dbReference>
<dbReference type="InterPro" id="IPR001592">
    <property type="entry name" value="Poty_coat"/>
</dbReference>
<evidence type="ECO:0000259" key="37">
    <source>
        <dbReference type="PROSITE" id="PS51744"/>
    </source>
</evidence>
<comment type="subcellular location">
    <subcellularLocation>
        <location evidence="28">Host cytoplasmic vesicle</location>
    </subcellularLocation>
    <subcellularLocation>
        <location evidence="3">Virion</location>
    </subcellularLocation>
</comment>
<dbReference type="Pfam" id="PF00270">
    <property type="entry name" value="DEAD"/>
    <property type="match status" value="1"/>
</dbReference>
<dbReference type="SMART" id="SM00490">
    <property type="entry name" value="HELICc"/>
    <property type="match status" value="1"/>
</dbReference>
<evidence type="ECO:0000256" key="17">
    <source>
        <dbReference type="ARBA" id="ARBA00022695"/>
    </source>
</evidence>
<evidence type="ECO:0000256" key="28">
    <source>
        <dbReference type="ARBA" id="ARBA00034108"/>
    </source>
</evidence>
<dbReference type="Pfam" id="PF00680">
    <property type="entry name" value="RdRP_1"/>
    <property type="match status" value="1"/>
</dbReference>
<keyword evidence="11" id="KW-0597">Phosphoprotein</keyword>
<dbReference type="Pfam" id="PF08440">
    <property type="entry name" value="Poty_PP"/>
    <property type="match status" value="1"/>
</dbReference>
<dbReference type="PROSITE" id="PS51436">
    <property type="entry name" value="POTYVIRUS_NIA_PRO"/>
    <property type="match status" value="1"/>
</dbReference>
<feature type="active site" description="For helper component proteinase activity" evidence="30">
    <location>
        <position position="604"/>
    </location>
</feature>
<keyword evidence="15" id="KW-0645">Protease</keyword>
<dbReference type="InterPro" id="IPR001205">
    <property type="entry name" value="RNA-dir_pol_C"/>
</dbReference>
<dbReference type="InterPro" id="IPR001730">
    <property type="entry name" value="Potyv_NIa-pro_dom"/>
</dbReference>
<dbReference type="InterPro" id="IPR011545">
    <property type="entry name" value="DEAD/DEAH_box_helicase_dom"/>
</dbReference>
<dbReference type="PROSITE" id="PS50507">
    <property type="entry name" value="RDRP_SSRNA_POS"/>
    <property type="match status" value="1"/>
</dbReference>
<evidence type="ECO:0000256" key="30">
    <source>
        <dbReference type="PROSITE-ProRule" id="PRU01080"/>
    </source>
</evidence>
<organism evidence="39">
    <name type="scientific">Tomato mild mottle virus</name>
    <dbReference type="NCBI Taxonomy" id="178599"/>
    <lineage>
        <taxon>Viruses</taxon>
        <taxon>Riboviria</taxon>
        <taxon>Orthornavirae</taxon>
        <taxon>Pisuviricota</taxon>
        <taxon>Stelpaviricetes</taxon>
        <taxon>Patatavirales</taxon>
        <taxon>Potyviridae</taxon>
        <taxon>Ipomovirus</taxon>
        <taxon>Ipomovirus lycopersici</taxon>
    </lineage>
</organism>
<dbReference type="Pfam" id="PF00851">
    <property type="entry name" value="Peptidase_C6"/>
    <property type="match status" value="1"/>
</dbReference>
<dbReference type="GO" id="GO:0016818">
    <property type="term" value="F:hydrolase activity, acting on acid anhydrides, in phosphorus-containing anhydrides"/>
    <property type="evidence" value="ECO:0007669"/>
    <property type="project" value="InterPro"/>
</dbReference>
<dbReference type="Pfam" id="PF00767">
    <property type="entry name" value="Poty_coat"/>
    <property type="match status" value="1"/>
</dbReference>